<dbReference type="InterPro" id="IPR007194">
    <property type="entry name" value="TRAPP_component"/>
</dbReference>
<feature type="region of interest" description="Disordered" evidence="9">
    <location>
        <begin position="1"/>
        <end position="26"/>
    </location>
</feature>
<feature type="compositionally biased region" description="Polar residues" evidence="9">
    <location>
        <begin position="584"/>
        <end position="594"/>
    </location>
</feature>
<dbReference type="GO" id="GO:0071004">
    <property type="term" value="C:U2-type prespliceosome"/>
    <property type="evidence" value="ECO:0007669"/>
    <property type="project" value="TreeGrafter"/>
</dbReference>
<evidence type="ECO:0000256" key="4">
    <source>
        <dbReference type="ARBA" id="ARBA00022448"/>
    </source>
</evidence>
<dbReference type="GO" id="GO:0030008">
    <property type="term" value="C:TRAPP complex"/>
    <property type="evidence" value="ECO:0007669"/>
    <property type="project" value="InterPro"/>
</dbReference>
<comment type="similarity">
    <text evidence="3">Belongs to the TRAPP small subunits family. BET3 subfamily.</text>
</comment>
<name>A0A8T0A2L2_9BILA</name>
<keyword evidence="8" id="KW-0333">Golgi apparatus</keyword>
<dbReference type="SMART" id="SM00456">
    <property type="entry name" value="WW"/>
    <property type="match status" value="2"/>
</dbReference>
<dbReference type="Proteomes" id="UP000605970">
    <property type="component" value="Unassembled WGS sequence"/>
</dbReference>
<dbReference type="Pfam" id="PF04051">
    <property type="entry name" value="TRAPP"/>
    <property type="match status" value="1"/>
</dbReference>
<dbReference type="CDD" id="cd00201">
    <property type="entry name" value="WW"/>
    <property type="match status" value="2"/>
</dbReference>
<dbReference type="InterPro" id="IPR016721">
    <property type="entry name" value="Bet3"/>
</dbReference>
<organism evidence="12 13">
    <name type="scientific">Meloidogyne graminicola</name>
    <dbReference type="NCBI Taxonomy" id="189291"/>
    <lineage>
        <taxon>Eukaryota</taxon>
        <taxon>Metazoa</taxon>
        <taxon>Ecdysozoa</taxon>
        <taxon>Nematoda</taxon>
        <taxon>Chromadorea</taxon>
        <taxon>Rhabditida</taxon>
        <taxon>Tylenchina</taxon>
        <taxon>Tylenchomorpha</taxon>
        <taxon>Tylenchoidea</taxon>
        <taxon>Meloidogynidae</taxon>
        <taxon>Meloidogyninae</taxon>
        <taxon>Meloidogyne</taxon>
    </lineage>
</organism>
<dbReference type="SUPFAM" id="SSF51045">
    <property type="entry name" value="WW domain"/>
    <property type="match status" value="2"/>
</dbReference>
<feature type="compositionally biased region" description="Basic and acidic residues" evidence="9">
    <location>
        <begin position="1"/>
        <end position="12"/>
    </location>
</feature>
<evidence type="ECO:0000256" key="3">
    <source>
        <dbReference type="ARBA" id="ARBA00006218"/>
    </source>
</evidence>
<dbReference type="Pfam" id="PF00397">
    <property type="entry name" value="WW"/>
    <property type="match status" value="2"/>
</dbReference>
<feature type="domain" description="WW" evidence="10">
    <location>
        <begin position="61"/>
        <end position="88"/>
    </location>
</feature>
<dbReference type="EMBL" id="JABEBT010000004">
    <property type="protein sequence ID" value="KAF7639546.1"/>
    <property type="molecule type" value="Genomic_DNA"/>
</dbReference>
<evidence type="ECO:0000259" key="11">
    <source>
        <dbReference type="PROSITE" id="PS51676"/>
    </source>
</evidence>
<dbReference type="InterPro" id="IPR024096">
    <property type="entry name" value="NO_sig/Golgi_transp_ligand-bd"/>
</dbReference>
<keyword evidence="5" id="KW-0677">Repeat</keyword>
<dbReference type="PROSITE" id="PS50020">
    <property type="entry name" value="WW_DOMAIN_2"/>
    <property type="match status" value="2"/>
</dbReference>
<dbReference type="Pfam" id="PF25432">
    <property type="entry name" value="FF_PRPF40A"/>
    <property type="match status" value="1"/>
</dbReference>
<dbReference type="InterPro" id="IPR002713">
    <property type="entry name" value="FF_domain"/>
</dbReference>
<feature type="compositionally biased region" description="Low complexity" evidence="9">
    <location>
        <begin position="13"/>
        <end position="23"/>
    </location>
</feature>
<dbReference type="GO" id="GO:0005794">
    <property type="term" value="C:Golgi apparatus"/>
    <property type="evidence" value="ECO:0007669"/>
    <property type="project" value="UniProtKB-SubCell"/>
</dbReference>
<evidence type="ECO:0000313" key="13">
    <source>
        <dbReference type="Proteomes" id="UP000605970"/>
    </source>
</evidence>
<evidence type="ECO:0000256" key="5">
    <source>
        <dbReference type="ARBA" id="ARBA00022737"/>
    </source>
</evidence>
<feature type="domain" description="FF" evidence="11">
    <location>
        <begin position="338"/>
        <end position="400"/>
    </location>
</feature>
<dbReference type="GO" id="GO:0045292">
    <property type="term" value="P:mRNA cis splicing, via spliceosome"/>
    <property type="evidence" value="ECO:0007669"/>
    <property type="project" value="InterPro"/>
</dbReference>
<evidence type="ECO:0000256" key="7">
    <source>
        <dbReference type="ARBA" id="ARBA00022892"/>
    </source>
</evidence>
<feature type="domain" description="FF" evidence="11">
    <location>
        <begin position="476"/>
        <end position="532"/>
    </location>
</feature>
<dbReference type="CDD" id="cd14942">
    <property type="entry name" value="TRAPPC3_bet3"/>
    <property type="match status" value="1"/>
</dbReference>
<dbReference type="OrthoDB" id="187617at2759"/>
<evidence type="ECO:0000313" key="12">
    <source>
        <dbReference type="EMBL" id="KAF7639546.1"/>
    </source>
</evidence>
<dbReference type="InterPro" id="IPR039726">
    <property type="entry name" value="Prp40-like"/>
</dbReference>
<feature type="compositionally biased region" description="Basic residues" evidence="9">
    <location>
        <begin position="547"/>
        <end position="559"/>
    </location>
</feature>
<dbReference type="AlphaFoldDB" id="A0A8T0A2L2"/>
<dbReference type="InterPro" id="IPR036020">
    <property type="entry name" value="WW_dom_sf"/>
</dbReference>
<dbReference type="GO" id="GO:0003723">
    <property type="term" value="F:RNA binding"/>
    <property type="evidence" value="ECO:0007669"/>
    <property type="project" value="TreeGrafter"/>
</dbReference>
<proteinExistence type="inferred from homology"/>
<dbReference type="SMART" id="SM00441">
    <property type="entry name" value="FF"/>
    <property type="match status" value="3"/>
</dbReference>
<feature type="region of interest" description="Disordered" evidence="9">
    <location>
        <begin position="547"/>
        <end position="594"/>
    </location>
</feature>
<evidence type="ECO:0000256" key="1">
    <source>
        <dbReference type="ARBA" id="ARBA00004222"/>
    </source>
</evidence>
<dbReference type="GO" id="GO:0005685">
    <property type="term" value="C:U1 snRNP"/>
    <property type="evidence" value="ECO:0007669"/>
    <property type="project" value="TreeGrafter"/>
</dbReference>
<dbReference type="SUPFAM" id="SSF81698">
    <property type="entry name" value="FF domain"/>
    <property type="match status" value="4"/>
</dbReference>
<protein>
    <submittedName>
        <fullName evidence="12">Uncharacterized protein</fullName>
    </submittedName>
</protein>
<sequence>MAKMDNNDDEKPSSSSNTNSAWSEHVADNGRTYYYNKITKVSSWNKPDELKTAEEKERSIWREYKTPEGKPYYYNTVTKVTTWTKPDVLNDVKEVKPESGQSTENSEIEKAMEATLNAFALKSEKDEKKEKIVDESKKEDDAESTQEYILKKRQVDIFREMLQERCNDRRINTNMINIFNMIHLARKNRFLVLGKFKGQKRKELMSNVRMKPTLRYHKAEKYFADEHLWRAVSEVERREIFDDVKKSIVKLENEQKKVTRERNIKTLGDILEGMDQIDHTTTWAQAQIILIENPDFSNDTILQRMDKEDALIVFQNHIKTAEGHYLKEKQNEALRIKRSERKTREHFMQFLGELLDRGLISPTSTWASLYPTISADRRFENMLLTTGSTSLDLFKFYVEDLKNQFYMDRKLIKEILIQKEIILNDSVAFDHFQQWIKEHPKGKKICLTSLKFCYNSLCDKAIEKVRENEREVEKKKKKLEEAFLGLLQSILPPIDPETEWLQIKEAIKNEQQYKAIENEQIKEQLFNYYIRTIQEACGHHHGIIINSKKKKEKKKKKRHNTEDYDDEREKKPKKSKRKKKETIMSKSTKQQNTLESKMVSSELFILTYGALVNDLLNDLESPEEVNRQLDKIGYNMGLRLADDFLSKNPRIGRCSDFRQVMEFISKNGLKTYLGVVAQSNQIGNLGDEFSLIIDQNPLIEFVEKPVEFKDLCYSQVICGCIRGALEAMHMEVQVTLVADLPDPTELRIKFHRILHESIPAGDEL</sequence>
<evidence type="ECO:0000256" key="2">
    <source>
        <dbReference type="ARBA" id="ARBA00004240"/>
    </source>
</evidence>
<comment type="subcellular location">
    <subcellularLocation>
        <location evidence="2">Endoplasmic reticulum</location>
    </subcellularLocation>
    <subcellularLocation>
        <location evidence="1">Golgi apparatus</location>
        <location evidence="1">cis-Golgi network</location>
    </subcellularLocation>
</comment>
<dbReference type="PANTHER" id="PTHR11864:SF0">
    <property type="entry name" value="PRP40 PRE-MRNA PROCESSING FACTOR 40 HOMOLOG A (YEAST)"/>
    <property type="match status" value="1"/>
</dbReference>
<dbReference type="InterPro" id="IPR001202">
    <property type="entry name" value="WW_dom"/>
</dbReference>
<dbReference type="GO" id="GO:0005783">
    <property type="term" value="C:endoplasmic reticulum"/>
    <property type="evidence" value="ECO:0007669"/>
    <property type="project" value="UniProtKB-SubCell"/>
</dbReference>
<dbReference type="PROSITE" id="PS01159">
    <property type="entry name" value="WW_DOMAIN_1"/>
    <property type="match status" value="2"/>
</dbReference>
<keyword evidence="13" id="KW-1185">Reference proteome</keyword>
<keyword evidence="7" id="KW-0931">ER-Golgi transport</keyword>
<dbReference type="SUPFAM" id="SSF111126">
    <property type="entry name" value="Ligand-binding domain in the NO signalling and Golgi transport"/>
    <property type="match status" value="1"/>
</dbReference>
<evidence type="ECO:0000259" key="10">
    <source>
        <dbReference type="PROSITE" id="PS50020"/>
    </source>
</evidence>
<dbReference type="GO" id="GO:0048193">
    <property type="term" value="P:Golgi vesicle transport"/>
    <property type="evidence" value="ECO:0007669"/>
    <property type="project" value="InterPro"/>
</dbReference>
<gene>
    <name evidence="12" type="ORF">Mgra_00000876</name>
</gene>
<dbReference type="PROSITE" id="PS51676">
    <property type="entry name" value="FF"/>
    <property type="match status" value="2"/>
</dbReference>
<dbReference type="Gene3D" id="2.20.70.10">
    <property type="match status" value="2"/>
</dbReference>
<evidence type="ECO:0000256" key="8">
    <source>
        <dbReference type="ARBA" id="ARBA00023034"/>
    </source>
</evidence>
<dbReference type="FunFam" id="1.10.10.440:FF:000003">
    <property type="entry name" value="Pre-mRNA processing factor 40 homolog A"/>
    <property type="match status" value="1"/>
</dbReference>
<comment type="caution">
    <text evidence="12">The sequence shown here is derived from an EMBL/GenBank/DDBJ whole genome shotgun (WGS) entry which is preliminary data.</text>
</comment>
<feature type="compositionally biased region" description="Basic residues" evidence="9">
    <location>
        <begin position="571"/>
        <end position="580"/>
    </location>
</feature>
<dbReference type="Gene3D" id="1.10.10.440">
    <property type="entry name" value="FF domain"/>
    <property type="match status" value="3"/>
</dbReference>
<accession>A0A8T0A2L2</accession>
<dbReference type="Gene3D" id="3.30.1380.20">
    <property type="entry name" value="Trafficking protein particle complex subunit 3"/>
    <property type="match status" value="1"/>
</dbReference>
<dbReference type="PANTHER" id="PTHR11864">
    <property type="entry name" value="PRE-MRNA-PROCESSING PROTEIN PRP40"/>
    <property type="match status" value="1"/>
</dbReference>
<dbReference type="Pfam" id="PF01846">
    <property type="entry name" value="FF"/>
    <property type="match status" value="2"/>
</dbReference>
<keyword evidence="6" id="KW-0256">Endoplasmic reticulum</keyword>
<evidence type="ECO:0000256" key="6">
    <source>
        <dbReference type="ARBA" id="ARBA00022824"/>
    </source>
</evidence>
<reference evidence="12" key="1">
    <citation type="journal article" date="2020" name="Ecol. Evol.">
        <title>Genome structure and content of the rice root-knot nematode (Meloidogyne graminicola).</title>
        <authorList>
            <person name="Phan N.T."/>
            <person name="Danchin E.G.J."/>
            <person name="Klopp C."/>
            <person name="Perfus-Barbeoch L."/>
            <person name="Kozlowski D.K."/>
            <person name="Koutsovoulos G.D."/>
            <person name="Lopez-Roques C."/>
            <person name="Bouchez O."/>
            <person name="Zahm M."/>
            <person name="Besnard G."/>
            <person name="Bellafiore S."/>
        </authorList>
    </citation>
    <scope>NUCLEOTIDE SEQUENCE</scope>
    <source>
        <strain evidence="12">VN-18</strain>
    </source>
</reference>
<feature type="domain" description="WW" evidence="10">
    <location>
        <begin position="16"/>
        <end position="49"/>
    </location>
</feature>
<evidence type="ECO:0000256" key="9">
    <source>
        <dbReference type="SAM" id="MobiDB-lite"/>
    </source>
</evidence>
<keyword evidence="4" id="KW-0813">Transport</keyword>
<dbReference type="FunFam" id="1.10.10.440:FF:000002">
    <property type="entry name" value="pre-mRNA-processing factor 40 homolog A isoform X1"/>
    <property type="match status" value="1"/>
</dbReference>
<dbReference type="InterPro" id="IPR036517">
    <property type="entry name" value="FF_domain_sf"/>
</dbReference>